<keyword evidence="3" id="KW-1185">Reference proteome</keyword>
<organism evidence="2 3">
    <name type="scientific">Vicia faba</name>
    <name type="common">Broad bean</name>
    <name type="synonym">Faba vulgaris</name>
    <dbReference type="NCBI Taxonomy" id="3906"/>
    <lineage>
        <taxon>Eukaryota</taxon>
        <taxon>Viridiplantae</taxon>
        <taxon>Streptophyta</taxon>
        <taxon>Embryophyta</taxon>
        <taxon>Tracheophyta</taxon>
        <taxon>Spermatophyta</taxon>
        <taxon>Magnoliopsida</taxon>
        <taxon>eudicotyledons</taxon>
        <taxon>Gunneridae</taxon>
        <taxon>Pentapetalae</taxon>
        <taxon>rosids</taxon>
        <taxon>fabids</taxon>
        <taxon>Fabales</taxon>
        <taxon>Fabaceae</taxon>
        <taxon>Papilionoideae</taxon>
        <taxon>50 kb inversion clade</taxon>
        <taxon>NPAAA clade</taxon>
        <taxon>Hologalegina</taxon>
        <taxon>IRL clade</taxon>
        <taxon>Fabeae</taxon>
        <taxon>Vicia</taxon>
    </lineage>
</organism>
<dbReference type="EMBL" id="OX451739">
    <property type="protein sequence ID" value="CAI8611340.1"/>
    <property type="molecule type" value="Genomic_DNA"/>
</dbReference>
<proteinExistence type="predicted"/>
<evidence type="ECO:0000256" key="1">
    <source>
        <dbReference type="SAM" id="MobiDB-lite"/>
    </source>
</evidence>
<dbReference type="AlphaFoldDB" id="A0AAV1AQH1"/>
<evidence type="ECO:0000313" key="3">
    <source>
        <dbReference type="Proteomes" id="UP001157006"/>
    </source>
</evidence>
<accession>A0AAV1AQH1</accession>
<dbReference type="Proteomes" id="UP001157006">
    <property type="component" value="Chromosome 4"/>
</dbReference>
<sequence length="106" mass="11763">MPRRKGSDVVRNRQCLTEEEARGEGEANVEQQEPQVQDLNPDPSSYFGMNLAAALAAERQMRGSEETGGSERATPWRVSLMKLLEETEGNVCAAKKMRGEGIRVLK</sequence>
<reference evidence="2 3" key="1">
    <citation type="submission" date="2023-01" db="EMBL/GenBank/DDBJ databases">
        <authorList>
            <person name="Kreplak J."/>
        </authorList>
    </citation>
    <scope>NUCLEOTIDE SEQUENCE [LARGE SCALE GENOMIC DNA]</scope>
</reference>
<feature type="region of interest" description="Disordered" evidence="1">
    <location>
        <begin position="1"/>
        <end position="44"/>
    </location>
</feature>
<protein>
    <submittedName>
        <fullName evidence="2">Uncharacterized protein</fullName>
    </submittedName>
</protein>
<gene>
    <name evidence="2" type="ORF">VFH_IV224720</name>
</gene>
<feature type="compositionally biased region" description="Basic and acidic residues" evidence="1">
    <location>
        <begin position="1"/>
        <end position="11"/>
    </location>
</feature>
<feature type="compositionally biased region" description="Polar residues" evidence="1">
    <location>
        <begin position="29"/>
        <end position="38"/>
    </location>
</feature>
<evidence type="ECO:0000313" key="2">
    <source>
        <dbReference type="EMBL" id="CAI8611340.1"/>
    </source>
</evidence>
<name>A0AAV1AQH1_VICFA</name>